<keyword evidence="3" id="KW-1185">Reference proteome</keyword>
<name>A0A918XEZ0_9GAMM</name>
<dbReference type="RefSeq" id="WP_189475385.1">
    <property type="nucleotide sequence ID" value="NZ_BMYM01000001.1"/>
</dbReference>
<proteinExistence type="predicted"/>
<reference evidence="2" key="1">
    <citation type="journal article" date="2014" name="Int. J. Syst. Evol. Microbiol.">
        <title>Complete genome sequence of Corynebacterium casei LMG S-19264T (=DSM 44701T), isolated from a smear-ripened cheese.</title>
        <authorList>
            <consortium name="US DOE Joint Genome Institute (JGI-PGF)"/>
            <person name="Walter F."/>
            <person name="Albersmeier A."/>
            <person name="Kalinowski J."/>
            <person name="Ruckert C."/>
        </authorList>
    </citation>
    <scope>NUCLEOTIDE SEQUENCE</scope>
    <source>
        <strain evidence="2">KCTC 23430</strain>
    </source>
</reference>
<organism evidence="2 3">
    <name type="scientific">Parahalioglobus pacificus</name>
    <dbReference type="NCBI Taxonomy" id="930806"/>
    <lineage>
        <taxon>Bacteria</taxon>
        <taxon>Pseudomonadati</taxon>
        <taxon>Pseudomonadota</taxon>
        <taxon>Gammaproteobacteria</taxon>
        <taxon>Cellvibrionales</taxon>
        <taxon>Halieaceae</taxon>
        <taxon>Parahalioglobus</taxon>
    </lineage>
</organism>
<evidence type="ECO:0000256" key="1">
    <source>
        <dbReference type="SAM" id="Phobius"/>
    </source>
</evidence>
<keyword evidence="1" id="KW-0472">Membrane</keyword>
<feature type="transmembrane region" description="Helical" evidence="1">
    <location>
        <begin position="12"/>
        <end position="42"/>
    </location>
</feature>
<evidence type="ECO:0000313" key="3">
    <source>
        <dbReference type="Proteomes" id="UP000644693"/>
    </source>
</evidence>
<keyword evidence="1" id="KW-1133">Transmembrane helix</keyword>
<dbReference type="Proteomes" id="UP000644693">
    <property type="component" value="Unassembled WGS sequence"/>
</dbReference>
<evidence type="ECO:0000313" key="2">
    <source>
        <dbReference type="EMBL" id="GHD28676.1"/>
    </source>
</evidence>
<reference evidence="2" key="2">
    <citation type="submission" date="2020-09" db="EMBL/GenBank/DDBJ databases">
        <authorList>
            <person name="Sun Q."/>
            <person name="Kim S."/>
        </authorList>
    </citation>
    <scope>NUCLEOTIDE SEQUENCE</scope>
    <source>
        <strain evidence="2">KCTC 23430</strain>
    </source>
</reference>
<dbReference type="AlphaFoldDB" id="A0A918XEZ0"/>
<protein>
    <submittedName>
        <fullName evidence="2">Uncharacterized protein</fullName>
    </submittedName>
</protein>
<gene>
    <name evidence="2" type="ORF">GCM10007053_08280</name>
</gene>
<comment type="caution">
    <text evidence="2">The sequence shown here is derived from an EMBL/GenBank/DDBJ whole genome shotgun (WGS) entry which is preliminary data.</text>
</comment>
<sequence length="59" mass="6511">MTKMGNKRYLAYLALLPLGLVIAVLLDLMIAVCMLLPVIVIVEAIYRLGDWGRARAASH</sequence>
<dbReference type="EMBL" id="BMYM01000001">
    <property type="protein sequence ID" value="GHD28676.1"/>
    <property type="molecule type" value="Genomic_DNA"/>
</dbReference>
<keyword evidence="1" id="KW-0812">Transmembrane</keyword>
<accession>A0A918XEZ0</accession>